<evidence type="ECO:0000256" key="1">
    <source>
        <dbReference type="ARBA" id="ARBA00022617"/>
    </source>
</evidence>
<protein>
    <submittedName>
        <fullName evidence="7">ThuA domain-containing protein</fullName>
    </submittedName>
</protein>
<evidence type="ECO:0000256" key="5">
    <source>
        <dbReference type="SAM" id="SignalP"/>
    </source>
</evidence>
<dbReference type="Gene3D" id="2.120.10.30">
    <property type="entry name" value="TolB, C-terminal domain"/>
    <property type="match status" value="1"/>
</dbReference>
<dbReference type="PROSITE" id="PS51007">
    <property type="entry name" value="CYTC"/>
    <property type="match status" value="1"/>
</dbReference>
<dbReference type="RefSeq" id="WP_200271558.1">
    <property type="nucleotide sequence ID" value="NZ_JAENIJ010000021.1"/>
</dbReference>
<feature type="chain" id="PRO_5037349768" evidence="5">
    <location>
        <begin position="22"/>
        <end position="1047"/>
    </location>
</feature>
<dbReference type="SUPFAM" id="SSF46626">
    <property type="entry name" value="Cytochrome c"/>
    <property type="match status" value="1"/>
</dbReference>
<dbReference type="InterPro" id="IPR011042">
    <property type="entry name" value="6-blade_b-propeller_TolB-like"/>
</dbReference>
<proteinExistence type="predicted"/>
<dbReference type="GO" id="GO:0009055">
    <property type="term" value="F:electron transfer activity"/>
    <property type="evidence" value="ECO:0007669"/>
    <property type="project" value="InterPro"/>
</dbReference>
<evidence type="ECO:0000256" key="3">
    <source>
        <dbReference type="ARBA" id="ARBA00023004"/>
    </source>
</evidence>
<keyword evidence="2 4" id="KW-0479">Metal-binding</keyword>
<dbReference type="Gene3D" id="3.40.50.880">
    <property type="match status" value="1"/>
</dbReference>
<dbReference type="PANTHER" id="PTHR33546">
    <property type="entry name" value="LARGE, MULTIFUNCTIONAL SECRETED PROTEIN-RELATED"/>
    <property type="match status" value="1"/>
</dbReference>
<reference evidence="7" key="1">
    <citation type="submission" date="2021-01" db="EMBL/GenBank/DDBJ databases">
        <title>Modified the classification status of verrucomicrobia.</title>
        <authorList>
            <person name="Feng X."/>
        </authorList>
    </citation>
    <scope>NUCLEOTIDE SEQUENCE</scope>
    <source>
        <strain evidence="7">KCTC 22041</strain>
    </source>
</reference>
<dbReference type="AlphaFoldDB" id="A0A934S6B6"/>
<dbReference type="Pfam" id="PF23500">
    <property type="entry name" value="DUF7133"/>
    <property type="match status" value="1"/>
</dbReference>
<gene>
    <name evidence="7" type="ORF">JIN85_13425</name>
</gene>
<keyword evidence="1 4" id="KW-0349">Heme</keyword>
<dbReference type="SUPFAM" id="SSF52317">
    <property type="entry name" value="Class I glutamine amidotransferase-like"/>
    <property type="match status" value="1"/>
</dbReference>
<feature type="signal peptide" evidence="5">
    <location>
        <begin position="1"/>
        <end position="21"/>
    </location>
</feature>
<dbReference type="InterPro" id="IPR036909">
    <property type="entry name" value="Cyt_c-like_dom_sf"/>
</dbReference>
<feature type="domain" description="Cytochrome c" evidence="6">
    <location>
        <begin position="920"/>
        <end position="1009"/>
    </location>
</feature>
<comment type="caution">
    <text evidence="7">The sequence shown here is derived from an EMBL/GenBank/DDBJ whole genome shotgun (WGS) entry which is preliminary data.</text>
</comment>
<evidence type="ECO:0000256" key="4">
    <source>
        <dbReference type="PROSITE-ProRule" id="PRU00433"/>
    </source>
</evidence>
<dbReference type="InterPro" id="IPR011989">
    <property type="entry name" value="ARM-like"/>
</dbReference>
<dbReference type="SUPFAM" id="SSF50952">
    <property type="entry name" value="Soluble quinoprotein glucose dehydrogenase"/>
    <property type="match status" value="1"/>
</dbReference>
<evidence type="ECO:0000313" key="7">
    <source>
        <dbReference type="EMBL" id="MBK1883421.1"/>
    </source>
</evidence>
<dbReference type="NCBIfam" id="TIGR02604">
    <property type="entry name" value="Piru_Ver_Nterm"/>
    <property type="match status" value="1"/>
</dbReference>
<dbReference type="EMBL" id="JAENIJ010000021">
    <property type="protein sequence ID" value="MBK1883421.1"/>
    <property type="molecule type" value="Genomic_DNA"/>
</dbReference>
<dbReference type="Gene3D" id="1.10.760.10">
    <property type="entry name" value="Cytochrome c-like domain"/>
    <property type="match status" value="1"/>
</dbReference>
<dbReference type="PANTHER" id="PTHR33546:SF1">
    <property type="entry name" value="LARGE, MULTIFUNCTIONAL SECRETED PROTEIN"/>
    <property type="match status" value="1"/>
</dbReference>
<evidence type="ECO:0000313" key="8">
    <source>
        <dbReference type="Proteomes" id="UP000603141"/>
    </source>
</evidence>
<dbReference type="InterPro" id="IPR029010">
    <property type="entry name" value="ThuA-like"/>
</dbReference>
<dbReference type="InterPro" id="IPR055557">
    <property type="entry name" value="DUF7133"/>
</dbReference>
<dbReference type="GO" id="GO:0020037">
    <property type="term" value="F:heme binding"/>
    <property type="evidence" value="ECO:0007669"/>
    <property type="project" value="InterPro"/>
</dbReference>
<dbReference type="InterPro" id="IPR029062">
    <property type="entry name" value="Class_I_gatase-like"/>
</dbReference>
<keyword evidence="3 4" id="KW-0408">Iron</keyword>
<dbReference type="Proteomes" id="UP000603141">
    <property type="component" value="Unassembled WGS sequence"/>
</dbReference>
<sequence length="1047" mass="114961">MRRFTLAIFLFGLAVPVFGQAAKTPGRLEVLFLGDDRGHQPIERYRVLKQALGPRGVNLTYVEDLSKITAENLALQDALIVYANHEEDQVPEAILPWVKSGGALVALHSACGNFHPSKSWFDLVGGRFQSHEGHEFSPVNVDKNHPIMRDLPTLECWDETYVHTDLTDDRHLLQERPALNAGETEPEPWTWTRDEGKGRVFYTASGHDLRCWNLPAYQELVYRGILWSVGDARAKEFLAVEIPKLEMETPRISNRAHPEIPMMELQKPLSAEDSAKHAQVPAGTKLELFASEPMVINPIAIDWDERGRAFVVESFGYPNDVPMEVGRGKDRIKILEDTDFDGKADKMTLFADGLRHCTTTVFYDGGVIATDGPDIVFLKDKNGDGWAEVHRRLATGLNMSDTHAATSHFMYGVDNWIYATVGYSGVDLNVNGETHKFGNAVFRFRPDFSELEHLQNTSNNTWGLGFTEDGDVIGSTANNNPSWMVSIPSSAYQGTGIEQPQTPRIETSTFIYPNTFDITQVDQINRFTAGAGHQFYTDDLLAAELKPNDAFICEPTGHLVALGTIHDNGSLKTTVMRGNNLFASSDAWCAPVAARPGPDGAMWIADWYDPIIQHNVVFRFWNPARGYDQPHSPFQTGDPGPGKGNAYVTPLRDSEHGRIWRIVPMDGNARKPLALDLTKPATLMAGLKSPSQAVRLQAQRLLIERGKEDAVAPLAALIEQSAKAEGSDKPLAAMHAIWALEGLGLKPGSAAYQAVAGVLATPGTHPLLRRHALAALGADDPAVIQLLPELLARASSPRNQLFNLIACAETSPNDGVAKAVWHLANHGSSLDDTQREAIRLAMHRQGFSMLAVAVGELEDKLPESWQGKALIEVAEQIAAGPNKPALVALLDQAPLALREQFAPALAKAGTEAPEAEKLPDHLIAGRDAYMKACIECHQVTGLGMSGTFPPLKGSEWVRGNPRTILRIMLGGLSGPIEVKGEKFDSVMPGHSHIDDEEIAAIASYVRYAFGDLKEKPFPPAEVKALRPEIEKRMFAPWTVKELKALER</sequence>
<organism evidence="7 8">
    <name type="scientific">Luteolibacter pohnpeiensis</name>
    <dbReference type="NCBI Taxonomy" id="454153"/>
    <lineage>
        <taxon>Bacteria</taxon>
        <taxon>Pseudomonadati</taxon>
        <taxon>Verrucomicrobiota</taxon>
        <taxon>Verrucomicrobiia</taxon>
        <taxon>Verrucomicrobiales</taxon>
        <taxon>Verrucomicrobiaceae</taxon>
        <taxon>Luteolibacter</taxon>
    </lineage>
</organism>
<dbReference type="InterPro" id="IPR013428">
    <property type="entry name" value="Membrane-bound_put_N"/>
</dbReference>
<keyword evidence="8" id="KW-1185">Reference proteome</keyword>
<dbReference type="Pfam" id="PF00034">
    <property type="entry name" value="Cytochrom_C"/>
    <property type="match status" value="1"/>
</dbReference>
<keyword evidence="5" id="KW-0732">Signal</keyword>
<dbReference type="InterPro" id="IPR011041">
    <property type="entry name" value="Quinoprot_gluc/sorb_DH_b-prop"/>
</dbReference>
<evidence type="ECO:0000256" key="2">
    <source>
        <dbReference type="ARBA" id="ARBA00022723"/>
    </source>
</evidence>
<dbReference type="Gene3D" id="1.25.10.10">
    <property type="entry name" value="Leucine-rich Repeat Variant"/>
    <property type="match status" value="1"/>
</dbReference>
<dbReference type="Pfam" id="PF06283">
    <property type="entry name" value="ThuA"/>
    <property type="match status" value="1"/>
</dbReference>
<dbReference type="GO" id="GO:0046872">
    <property type="term" value="F:metal ion binding"/>
    <property type="evidence" value="ECO:0007669"/>
    <property type="project" value="UniProtKB-KW"/>
</dbReference>
<accession>A0A934S6B6</accession>
<dbReference type="InterPro" id="IPR009056">
    <property type="entry name" value="Cyt_c-like_dom"/>
</dbReference>
<evidence type="ECO:0000259" key="6">
    <source>
        <dbReference type="PROSITE" id="PS51007"/>
    </source>
</evidence>
<name>A0A934S6B6_9BACT</name>